<evidence type="ECO:0000313" key="2">
    <source>
        <dbReference type="Proteomes" id="UP001469365"/>
    </source>
</evidence>
<reference evidence="1 2" key="1">
    <citation type="submission" date="2024-04" db="EMBL/GenBank/DDBJ databases">
        <title>draft genome sequnece of Paenibacillus filicis.</title>
        <authorList>
            <person name="Kim D.-U."/>
        </authorList>
    </citation>
    <scope>NUCLEOTIDE SEQUENCE [LARGE SCALE GENOMIC DNA]</scope>
    <source>
        <strain evidence="1 2">KACC14197</strain>
    </source>
</reference>
<sequence>MGIIREHIIHFKVIRGQETKLLRGLIYLEDGQQPTLQDFERCLRECGHQVQLEDPEQCVFRAYDESGVEYLIDVLENYQKPSRDPHAESLAKSFIKPDPLL</sequence>
<accession>A0ABU9DUX4</accession>
<evidence type="ECO:0000313" key="1">
    <source>
        <dbReference type="EMBL" id="MEK8132509.1"/>
    </source>
</evidence>
<gene>
    <name evidence="1" type="ORF">WMW72_31895</name>
</gene>
<comment type="caution">
    <text evidence="1">The sequence shown here is derived from an EMBL/GenBank/DDBJ whole genome shotgun (WGS) entry which is preliminary data.</text>
</comment>
<name>A0ABU9DUX4_9BACL</name>
<proteinExistence type="predicted"/>
<protein>
    <submittedName>
        <fullName evidence="1">Uncharacterized protein</fullName>
    </submittedName>
</protein>
<dbReference type="RefSeq" id="WP_341419642.1">
    <property type="nucleotide sequence ID" value="NZ_JBBPCC010000031.1"/>
</dbReference>
<dbReference type="EMBL" id="JBBPCC010000031">
    <property type="protein sequence ID" value="MEK8132509.1"/>
    <property type="molecule type" value="Genomic_DNA"/>
</dbReference>
<dbReference type="Proteomes" id="UP001469365">
    <property type="component" value="Unassembled WGS sequence"/>
</dbReference>
<organism evidence="1 2">
    <name type="scientific">Paenibacillus filicis</name>
    <dbReference type="NCBI Taxonomy" id="669464"/>
    <lineage>
        <taxon>Bacteria</taxon>
        <taxon>Bacillati</taxon>
        <taxon>Bacillota</taxon>
        <taxon>Bacilli</taxon>
        <taxon>Bacillales</taxon>
        <taxon>Paenibacillaceae</taxon>
        <taxon>Paenibacillus</taxon>
    </lineage>
</organism>
<keyword evidence="2" id="KW-1185">Reference proteome</keyword>